<evidence type="ECO:0000313" key="1">
    <source>
        <dbReference type="EMBL" id="MEZ7515471.1"/>
    </source>
</evidence>
<keyword evidence="2" id="KW-1185">Reference proteome</keyword>
<gene>
    <name evidence="1" type="ORF">QO192_09295</name>
</gene>
<organism evidence="1 2">
    <name type="scientific">Flavobacterium frigidarium</name>
    <dbReference type="NCBI Taxonomy" id="99286"/>
    <lineage>
        <taxon>Bacteria</taxon>
        <taxon>Pseudomonadati</taxon>
        <taxon>Bacteroidota</taxon>
        <taxon>Flavobacteriia</taxon>
        <taxon>Flavobacteriales</taxon>
        <taxon>Flavobacteriaceae</taxon>
        <taxon>Flavobacterium</taxon>
    </lineage>
</organism>
<comment type="caution">
    <text evidence="1">The sequence shown here is derived from an EMBL/GenBank/DDBJ whole genome shotgun (WGS) entry which is preliminary data.</text>
</comment>
<dbReference type="Proteomes" id="UP001568894">
    <property type="component" value="Unassembled WGS sequence"/>
</dbReference>
<protein>
    <recommendedName>
        <fullName evidence="3">EcsC protein family protein</fullName>
    </recommendedName>
</protein>
<evidence type="ECO:0000313" key="2">
    <source>
        <dbReference type="Proteomes" id="UP001568894"/>
    </source>
</evidence>
<proteinExistence type="predicted"/>
<sequence length="114" mass="12722">MKELNPTASLDRQIIALKEQQREEHLALNQQVKIVYESFKPSNLINSAVNEMVQTPNLRNNMLNNLIGLSTGYLSKKIMVAGSTNPLKKILGTVAQFLITNVVSKHSDAITNKF</sequence>
<accession>A0ABV4KCX3</accession>
<evidence type="ECO:0008006" key="3">
    <source>
        <dbReference type="Google" id="ProtNLM"/>
    </source>
</evidence>
<dbReference type="RefSeq" id="WP_339655512.1">
    <property type="nucleotide sequence ID" value="NZ_CAXBLC010000007.1"/>
</dbReference>
<dbReference type="EMBL" id="JASMRN010000006">
    <property type="protein sequence ID" value="MEZ7515471.1"/>
    <property type="molecule type" value="Genomic_DNA"/>
</dbReference>
<reference evidence="1 2" key="1">
    <citation type="submission" date="2023-05" db="EMBL/GenBank/DDBJ databases">
        <title>Adaptations of aquatic viruses from atmosphere-close ecosystems of the Central Arctic Ocean.</title>
        <authorList>
            <person name="Rahlff J."/>
            <person name="Holmfeldt K."/>
        </authorList>
    </citation>
    <scope>NUCLEOTIDE SEQUENCE [LARGE SCALE GENOMIC DNA]</scope>
    <source>
        <strain evidence="1 2">Arc14</strain>
    </source>
</reference>
<name>A0ABV4KCX3_9FLAO</name>